<dbReference type="GO" id="GO:0016887">
    <property type="term" value="F:ATP hydrolysis activity"/>
    <property type="evidence" value="ECO:0007669"/>
    <property type="project" value="InterPro"/>
</dbReference>
<proteinExistence type="predicted"/>
<evidence type="ECO:0000256" key="2">
    <source>
        <dbReference type="ARBA" id="ARBA00022840"/>
    </source>
</evidence>
<feature type="domain" description="ABC transporter" evidence="3">
    <location>
        <begin position="7"/>
        <end position="232"/>
    </location>
</feature>
<comment type="caution">
    <text evidence="4">The sequence shown here is derived from an EMBL/GenBank/DDBJ whole genome shotgun (WGS) entry which is preliminary data.</text>
</comment>
<dbReference type="InterPro" id="IPR003439">
    <property type="entry name" value="ABC_transporter-like_ATP-bd"/>
</dbReference>
<organism evidence="4 5">
    <name type="scientific">Nocardiopsis mwathae</name>
    <dbReference type="NCBI Taxonomy" id="1472723"/>
    <lineage>
        <taxon>Bacteria</taxon>
        <taxon>Bacillati</taxon>
        <taxon>Actinomycetota</taxon>
        <taxon>Actinomycetes</taxon>
        <taxon>Streptosporangiales</taxon>
        <taxon>Nocardiopsidaceae</taxon>
        <taxon>Nocardiopsis</taxon>
    </lineage>
</organism>
<dbReference type="PANTHER" id="PTHR43158:SF5">
    <property type="entry name" value="ABC TRANSPORTER, ATP-BINDING PROTEIN"/>
    <property type="match status" value="1"/>
</dbReference>
<dbReference type="SUPFAM" id="SSF52540">
    <property type="entry name" value="P-loop containing nucleoside triphosphate hydrolases"/>
    <property type="match status" value="1"/>
</dbReference>
<keyword evidence="2 4" id="KW-0067">ATP-binding</keyword>
<keyword evidence="5" id="KW-1185">Reference proteome</keyword>
<evidence type="ECO:0000256" key="1">
    <source>
        <dbReference type="ARBA" id="ARBA00022741"/>
    </source>
</evidence>
<gene>
    <name evidence="4" type="ORF">HNR23_004650</name>
</gene>
<dbReference type="Gene3D" id="3.40.50.300">
    <property type="entry name" value="P-loop containing nucleotide triphosphate hydrolases"/>
    <property type="match status" value="1"/>
</dbReference>
<evidence type="ECO:0000313" key="5">
    <source>
        <dbReference type="Proteomes" id="UP000546642"/>
    </source>
</evidence>
<dbReference type="PROSITE" id="PS50893">
    <property type="entry name" value="ABC_TRANSPORTER_2"/>
    <property type="match status" value="1"/>
</dbReference>
<dbReference type="Proteomes" id="UP000546642">
    <property type="component" value="Unassembled WGS sequence"/>
</dbReference>
<dbReference type="RefSeq" id="WP_184078714.1">
    <property type="nucleotide sequence ID" value="NZ_JACHDS010000001.1"/>
</dbReference>
<sequence>MAGAPAVETEDLSLRYGGTAALDRVSLRLEESGVYGLLGRNGAGKSSLLALLAGYLRPSGGTVRVGGEPVFDNRAATSRICLIRGSGETGGVTRVGDALGLAEAARPHWDGDYAAVLLDRFALAPRRRIDALSQGQLGALGVALGLASRAPLTAFDETHLRMDAPSRHLFYRELLDDILRYPRTVILSTHLIEEAARVFEGLLILDQGRLVLHEDADRIRERAFTVTGPEDRVARFADGGTLLHEKRLGGTAAATHFGEPDPTRADRARGDGLELSPVPLQDLFIHLTDPARGAR</sequence>
<dbReference type="AlphaFoldDB" id="A0A7X0D7Q4"/>
<accession>A0A7X0D7Q4</accession>
<dbReference type="EMBL" id="JACHDS010000001">
    <property type="protein sequence ID" value="MBB6174590.1"/>
    <property type="molecule type" value="Genomic_DNA"/>
</dbReference>
<reference evidence="4 5" key="1">
    <citation type="submission" date="2020-08" db="EMBL/GenBank/DDBJ databases">
        <title>Sequencing the genomes of 1000 actinobacteria strains.</title>
        <authorList>
            <person name="Klenk H.-P."/>
        </authorList>
    </citation>
    <scope>NUCLEOTIDE SEQUENCE [LARGE SCALE GENOMIC DNA]</scope>
    <source>
        <strain evidence="4 5">DSM 46659</strain>
    </source>
</reference>
<dbReference type="SMART" id="SM00382">
    <property type="entry name" value="AAA"/>
    <property type="match status" value="1"/>
</dbReference>
<dbReference type="PANTHER" id="PTHR43158">
    <property type="entry name" value="SKFA PEPTIDE EXPORT ATP-BINDING PROTEIN SKFE"/>
    <property type="match status" value="1"/>
</dbReference>
<evidence type="ECO:0000313" key="4">
    <source>
        <dbReference type="EMBL" id="MBB6174590.1"/>
    </source>
</evidence>
<dbReference type="InterPro" id="IPR027417">
    <property type="entry name" value="P-loop_NTPase"/>
</dbReference>
<dbReference type="Pfam" id="PF00005">
    <property type="entry name" value="ABC_tran"/>
    <property type="match status" value="1"/>
</dbReference>
<protein>
    <submittedName>
        <fullName evidence="4">ABC-2 type transport system ATP-binding protein</fullName>
    </submittedName>
</protein>
<dbReference type="InterPro" id="IPR003593">
    <property type="entry name" value="AAA+_ATPase"/>
</dbReference>
<keyword evidence="1" id="KW-0547">Nucleotide-binding</keyword>
<name>A0A7X0D7Q4_9ACTN</name>
<dbReference type="GO" id="GO:0005524">
    <property type="term" value="F:ATP binding"/>
    <property type="evidence" value="ECO:0007669"/>
    <property type="project" value="UniProtKB-KW"/>
</dbReference>
<evidence type="ECO:0000259" key="3">
    <source>
        <dbReference type="PROSITE" id="PS50893"/>
    </source>
</evidence>